<feature type="non-terminal residue" evidence="1">
    <location>
        <position position="74"/>
    </location>
</feature>
<accession>A0ABR3EK61</accession>
<gene>
    <name evidence="1" type="ORF">V5O48_018801</name>
</gene>
<comment type="caution">
    <text evidence="1">The sequence shown here is derived from an EMBL/GenBank/DDBJ whole genome shotgun (WGS) entry which is preliminary data.</text>
</comment>
<dbReference type="EMBL" id="JBAHYK010003714">
    <property type="protein sequence ID" value="KAL0563269.1"/>
    <property type="molecule type" value="Genomic_DNA"/>
</dbReference>
<reference evidence="1 2" key="1">
    <citation type="submission" date="2024-02" db="EMBL/GenBank/DDBJ databases">
        <title>A draft genome for the cacao thread blight pathogen Marasmius crinis-equi.</title>
        <authorList>
            <person name="Cohen S.P."/>
            <person name="Baruah I.K."/>
            <person name="Amoako-Attah I."/>
            <person name="Bukari Y."/>
            <person name="Meinhardt L.W."/>
            <person name="Bailey B.A."/>
        </authorList>
    </citation>
    <scope>NUCLEOTIDE SEQUENCE [LARGE SCALE GENOMIC DNA]</scope>
    <source>
        <strain evidence="1 2">GH-76</strain>
    </source>
</reference>
<name>A0ABR3EK61_9AGAR</name>
<evidence type="ECO:0000313" key="1">
    <source>
        <dbReference type="EMBL" id="KAL0563269.1"/>
    </source>
</evidence>
<evidence type="ECO:0000313" key="2">
    <source>
        <dbReference type="Proteomes" id="UP001465976"/>
    </source>
</evidence>
<dbReference type="Proteomes" id="UP001465976">
    <property type="component" value="Unassembled WGS sequence"/>
</dbReference>
<proteinExistence type="predicted"/>
<keyword evidence="2" id="KW-1185">Reference proteome</keyword>
<sequence>MNGDNTLLGSPVAIPVVASPGTGSGSSDSTTVNGTPNYLVMSIDAFEAHERILTSVNSSLVMLNASISDIIIRL</sequence>
<organism evidence="1 2">
    <name type="scientific">Marasmius crinis-equi</name>
    <dbReference type="NCBI Taxonomy" id="585013"/>
    <lineage>
        <taxon>Eukaryota</taxon>
        <taxon>Fungi</taxon>
        <taxon>Dikarya</taxon>
        <taxon>Basidiomycota</taxon>
        <taxon>Agaricomycotina</taxon>
        <taxon>Agaricomycetes</taxon>
        <taxon>Agaricomycetidae</taxon>
        <taxon>Agaricales</taxon>
        <taxon>Marasmiineae</taxon>
        <taxon>Marasmiaceae</taxon>
        <taxon>Marasmius</taxon>
    </lineage>
</organism>
<protein>
    <submittedName>
        <fullName evidence="1">Uncharacterized protein</fullName>
    </submittedName>
</protein>